<organism evidence="4 5">
    <name type="scientific">Lophiotrema nucula</name>
    <dbReference type="NCBI Taxonomy" id="690887"/>
    <lineage>
        <taxon>Eukaryota</taxon>
        <taxon>Fungi</taxon>
        <taxon>Dikarya</taxon>
        <taxon>Ascomycota</taxon>
        <taxon>Pezizomycotina</taxon>
        <taxon>Dothideomycetes</taxon>
        <taxon>Pleosporomycetidae</taxon>
        <taxon>Pleosporales</taxon>
        <taxon>Lophiotremataceae</taxon>
        <taxon>Lophiotrema</taxon>
    </lineage>
</organism>
<evidence type="ECO:0000313" key="5">
    <source>
        <dbReference type="Proteomes" id="UP000799770"/>
    </source>
</evidence>
<dbReference type="SMART" id="SM00248">
    <property type="entry name" value="ANK"/>
    <property type="match status" value="3"/>
</dbReference>
<feature type="repeat" description="ANK" evidence="3">
    <location>
        <begin position="74"/>
        <end position="107"/>
    </location>
</feature>
<dbReference type="OrthoDB" id="539213at2759"/>
<keyword evidence="2 3" id="KW-0040">ANK repeat</keyword>
<evidence type="ECO:0000256" key="2">
    <source>
        <dbReference type="ARBA" id="ARBA00023043"/>
    </source>
</evidence>
<gene>
    <name evidence="4" type="ORF">BDV96DRAFT_595152</name>
</gene>
<dbReference type="PROSITE" id="PS50297">
    <property type="entry name" value="ANK_REP_REGION"/>
    <property type="match status" value="1"/>
</dbReference>
<dbReference type="InterPro" id="IPR002110">
    <property type="entry name" value="Ankyrin_rpt"/>
</dbReference>
<dbReference type="Proteomes" id="UP000799770">
    <property type="component" value="Unassembled WGS sequence"/>
</dbReference>
<keyword evidence="5" id="KW-1185">Reference proteome</keyword>
<dbReference type="AlphaFoldDB" id="A0A6A5ZR51"/>
<keyword evidence="1" id="KW-0677">Repeat</keyword>
<dbReference type="PANTHER" id="PTHR24189:SF50">
    <property type="entry name" value="ANKYRIN REPEAT AND SOCS BOX PROTEIN 2"/>
    <property type="match status" value="1"/>
</dbReference>
<name>A0A6A5ZR51_9PLEO</name>
<dbReference type="EMBL" id="ML977313">
    <property type="protein sequence ID" value="KAF2120728.1"/>
    <property type="molecule type" value="Genomic_DNA"/>
</dbReference>
<evidence type="ECO:0000256" key="1">
    <source>
        <dbReference type="ARBA" id="ARBA00022737"/>
    </source>
</evidence>
<sequence length="115" mass="12630">MAEDPNAKFAIHAASREGQTSKVESLLNANPKLASLRDEDDRLPIHWAVSYNRLPIVQILVQAKNFDVDAKDASGWTPLMMACSRKEAEEVVNLLLGKGAEVNEKSTSSSFIYGI</sequence>
<evidence type="ECO:0000256" key="3">
    <source>
        <dbReference type="PROSITE-ProRule" id="PRU00023"/>
    </source>
</evidence>
<evidence type="ECO:0000313" key="4">
    <source>
        <dbReference type="EMBL" id="KAF2120728.1"/>
    </source>
</evidence>
<proteinExistence type="predicted"/>
<reference evidence="4" key="1">
    <citation type="journal article" date="2020" name="Stud. Mycol.">
        <title>101 Dothideomycetes genomes: a test case for predicting lifestyles and emergence of pathogens.</title>
        <authorList>
            <person name="Haridas S."/>
            <person name="Albert R."/>
            <person name="Binder M."/>
            <person name="Bloem J."/>
            <person name="Labutti K."/>
            <person name="Salamov A."/>
            <person name="Andreopoulos B."/>
            <person name="Baker S."/>
            <person name="Barry K."/>
            <person name="Bills G."/>
            <person name="Bluhm B."/>
            <person name="Cannon C."/>
            <person name="Castanera R."/>
            <person name="Culley D."/>
            <person name="Daum C."/>
            <person name="Ezra D."/>
            <person name="Gonzalez J."/>
            <person name="Henrissat B."/>
            <person name="Kuo A."/>
            <person name="Liang C."/>
            <person name="Lipzen A."/>
            <person name="Lutzoni F."/>
            <person name="Magnuson J."/>
            <person name="Mondo S."/>
            <person name="Nolan M."/>
            <person name="Ohm R."/>
            <person name="Pangilinan J."/>
            <person name="Park H.-J."/>
            <person name="Ramirez L."/>
            <person name="Alfaro M."/>
            <person name="Sun H."/>
            <person name="Tritt A."/>
            <person name="Yoshinaga Y."/>
            <person name="Zwiers L.-H."/>
            <person name="Turgeon B."/>
            <person name="Goodwin S."/>
            <person name="Spatafora J."/>
            <person name="Crous P."/>
            <person name="Grigoriev I."/>
        </authorList>
    </citation>
    <scope>NUCLEOTIDE SEQUENCE</scope>
    <source>
        <strain evidence="4">CBS 627.86</strain>
    </source>
</reference>
<dbReference type="PANTHER" id="PTHR24189">
    <property type="entry name" value="MYOTROPHIN"/>
    <property type="match status" value="1"/>
</dbReference>
<dbReference type="InterPro" id="IPR036770">
    <property type="entry name" value="Ankyrin_rpt-contain_sf"/>
</dbReference>
<accession>A0A6A5ZR51</accession>
<dbReference type="SUPFAM" id="SSF48403">
    <property type="entry name" value="Ankyrin repeat"/>
    <property type="match status" value="1"/>
</dbReference>
<dbReference type="Pfam" id="PF12796">
    <property type="entry name" value="Ank_2"/>
    <property type="match status" value="1"/>
</dbReference>
<dbReference type="Gene3D" id="1.25.40.20">
    <property type="entry name" value="Ankyrin repeat-containing domain"/>
    <property type="match status" value="2"/>
</dbReference>
<dbReference type="InterPro" id="IPR050745">
    <property type="entry name" value="Multifunctional_regulatory"/>
</dbReference>
<protein>
    <submittedName>
        <fullName evidence="4">Ankyrin repeat-containing domain protein</fullName>
    </submittedName>
</protein>
<dbReference type="PROSITE" id="PS50088">
    <property type="entry name" value="ANK_REPEAT"/>
    <property type="match status" value="1"/>
</dbReference>